<sequence>MVRSPVSTITGERDPLFHDTLGVACTSQSTDSEPEAELQNNKQNMIASSFKKANKTSLGKWHKQEPGSDHVPSFTPDPRPRAQGAPHLHLPLICSSTCSTLNPSEPWAAVAALEVVAPAVGAVAPAAVYPSAAASPCAAVCQPVPAPAVAPVGAPRGAVAVAPVGAPREAVAPVAAVNPAAVSPAAAPQAVGHPAASPAAVSPAAPSPAAVSPAAPQAVGHPAASPAAVSPAAPQAVGHPAVSTAAASPAVPSPAAVSLCAASARSDAWAQISDEGHAVSQTCDAVLSCASLEYDSPWNREQLPSSWHIFALEMHSPCASHHRTGNPG</sequence>
<dbReference type="Proteomes" id="UP001266305">
    <property type="component" value="Unassembled WGS sequence"/>
</dbReference>
<proteinExistence type="predicted"/>
<keyword evidence="3" id="KW-1185">Reference proteome</keyword>
<feature type="region of interest" description="Disordered" evidence="1">
    <location>
        <begin position="53"/>
        <end position="84"/>
    </location>
</feature>
<protein>
    <recommendedName>
        <fullName evidence="4">Skin secretory protein xP2-like</fullName>
    </recommendedName>
</protein>
<evidence type="ECO:0008006" key="4">
    <source>
        <dbReference type="Google" id="ProtNLM"/>
    </source>
</evidence>
<feature type="region of interest" description="Disordered" evidence="1">
    <location>
        <begin position="192"/>
        <end position="231"/>
    </location>
</feature>
<evidence type="ECO:0000313" key="3">
    <source>
        <dbReference type="Proteomes" id="UP001266305"/>
    </source>
</evidence>
<accession>A0ABQ9T8H7</accession>
<evidence type="ECO:0000256" key="1">
    <source>
        <dbReference type="SAM" id="MobiDB-lite"/>
    </source>
</evidence>
<evidence type="ECO:0000313" key="2">
    <source>
        <dbReference type="EMBL" id="KAK2081050.1"/>
    </source>
</evidence>
<name>A0ABQ9T8H7_SAGOE</name>
<gene>
    <name evidence="2" type="ORF">P7K49_040165</name>
</gene>
<organism evidence="2 3">
    <name type="scientific">Saguinus oedipus</name>
    <name type="common">Cotton-top tamarin</name>
    <name type="synonym">Oedipomidas oedipus</name>
    <dbReference type="NCBI Taxonomy" id="9490"/>
    <lineage>
        <taxon>Eukaryota</taxon>
        <taxon>Metazoa</taxon>
        <taxon>Chordata</taxon>
        <taxon>Craniata</taxon>
        <taxon>Vertebrata</taxon>
        <taxon>Euteleostomi</taxon>
        <taxon>Mammalia</taxon>
        <taxon>Eutheria</taxon>
        <taxon>Euarchontoglires</taxon>
        <taxon>Primates</taxon>
        <taxon>Haplorrhini</taxon>
        <taxon>Platyrrhini</taxon>
        <taxon>Cebidae</taxon>
        <taxon>Callitrichinae</taxon>
        <taxon>Saguinus</taxon>
    </lineage>
</organism>
<dbReference type="EMBL" id="JASSZA010000411">
    <property type="protein sequence ID" value="KAK2081050.1"/>
    <property type="molecule type" value="Genomic_DNA"/>
</dbReference>
<comment type="caution">
    <text evidence="2">The sequence shown here is derived from an EMBL/GenBank/DDBJ whole genome shotgun (WGS) entry which is preliminary data.</text>
</comment>
<reference evidence="2 3" key="1">
    <citation type="submission" date="2023-05" db="EMBL/GenBank/DDBJ databases">
        <title>B98-5 Cell Line De Novo Hybrid Assembly: An Optical Mapping Approach.</title>
        <authorList>
            <person name="Kananen K."/>
            <person name="Auerbach J.A."/>
            <person name="Kautto E."/>
            <person name="Blachly J.S."/>
        </authorList>
    </citation>
    <scope>NUCLEOTIDE SEQUENCE [LARGE SCALE GENOMIC DNA]</scope>
    <source>
        <strain evidence="2">B95-8</strain>
        <tissue evidence="2">Cell line</tissue>
    </source>
</reference>